<dbReference type="Proteomes" id="UP001234989">
    <property type="component" value="Chromosome 5"/>
</dbReference>
<evidence type="ECO:0000313" key="2">
    <source>
        <dbReference type="EMBL" id="WMV29097.1"/>
    </source>
</evidence>
<dbReference type="PANTHER" id="PTHR46148:SF60">
    <property type="entry name" value="CHROMO DOMAIN-CONTAINING PROTEIN"/>
    <property type="match status" value="1"/>
</dbReference>
<dbReference type="InterPro" id="IPR016197">
    <property type="entry name" value="Chromo-like_dom_sf"/>
</dbReference>
<evidence type="ECO:0000313" key="3">
    <source>
        <dbReference type="Proteomes" id="UP001234989"/>
    </source>
</evidence>
<sequence>MPIPEWKWERIAMDFVVCLPKTLGKFDSIWVVVDRLTKSAHFVPTDGQSEKTIQVLEDMLRACVIEFGGHWNNFLPLCEFSYNNSYHSSIDMAPFEELYGRGCRSPIGWFADGNVKPLGVDLMKDAQDNVSPIKKVIRFDKTSKLSPRYIGTLDVLDYVGLVAYKLALPSSLSGVHPLFHVSMLKKYQGNGEYIIKWDSVLLDKDLQYVKEPIAIVDHDVQKLRTKEIKSVKVHWKHHSMEEATWETEKDMRDKYPSCSMIQVLLYSYFSQFFTSLSLGDE</sequence>
<proteinExistence type="predicted"/>
<dbReference type="SUPFAM" id="SSF54160">
    <property type="entry name" value="Chromo domain-like"/>
    <property type="match status" value="1"/>
</dbReference>
<dbReference type="Pfam" id="PF24626">
    <property type="entry name" value="SH3_Tf2-1"/>
    <property type="match status" value="1"/>
</dbReference>
<gene>
    <name evidence="2" type="ORF">MTR67_022482</name>
</gene>
<accession>A0AAF0QRX1</accession>
<keyword evidence="3" id="KW-1185">Reference proteome</keyword>
<evidence type="ECO:0000259" key="1">
    <source>
        <dbReference type="Pfam" id="PF24626"/>
    </source>
</evidence>
<dbReference type="InterPro" id="IPR056924">
    <property type="entry name" value="SH3_Tf2-1"/>
</dbReference>
<dbReference type="InterPro" id="IPR036397">
    <property type="entry name" value="RNaseH_sf"/>
</dbReference>
<dbReference type="PANTHER" id="PTHR46148">
    <property type="entry name" value="CHROMO DOMAIN-CONTAINING PROTEIN"/>
    <property type="match status" value="1"/>
</dbReference>
<reference evidence="2" key="1">
    <citation type="submission" date="2023-08" db="EMBL/GenBank/DDBJ databases">
        <title>A de novo genome assembly of Solanum verrucosum Schlechtendal, a Mexican diploid species geographically isolated from the other diploid A-genome species in potato relatives.</title>
        <authorList>
            <person name="Hosaka K."/>
        </authorList>
    </citation>
    <scope>NUCLEOTIDE SEQUENCE</scope>
    <source>
        <tissue evidence="2">Young leaves</tissue>
    </source>
</reference>
<dbReference type="InterPro" id="IPR012337">
    <property type="entry name" value="RNaseH-like_sf"/>
</dbReference>
<protein>
    <recommendedName>
        <fullName evidence="1">Tf2-1-like SH3-like domain-containing protein</fullName>
    </recommendedName>
</protein>
<dbReference type="SUPFAM" id="SSF53098">
    <property type="entry name" value="Ribonuclease H-like"/>
    <property type="match status" value="1"/>
</dbReference>
<dbReference type="Gene3D" id="3.30.420.10">
    <property type="entry name" value="Ribonuclease H-like superfamily/Ribonuclease H"/>
    <property type="match status" value="1"/>
</dbReference>
<name>A0AAF0QRX1_SOLVR</name>
<organism evidence="2 3">
    <name type="scientific">Solanum verrucosum</name>
    <dbReference type="NCBI Taxonomy" id="315347"/>
    <lineage>
        <taxon>Eukaryota</taxon>
        <taxon>Viridiplantae</taxon>
        <taxon>Streptophyta</taxon>
        <taxon>Embryophyta</taxon>
        <taxon>Tracheophyta</taxon>
        <taxon>Spermatophyta</taxon>
        <taxon>Magnoliopsida</taxon>
        <taxon>eudicotyledons</taxon>
        <taxon>Gunneridae</taxon>
        <taxon>Pentapetalae</taxon>
        <taxon>asterids</taxon>
        <taxon>lamiids</taxon>
        <taxon>Solanales</taxon>
        <taxon>Solanaceae</taxon>
        <taxon>Solanoideae</taxon>
        <taxon>Solaneae</taxon>
        <taxon>Solanum</taxon>
    </lineage>
</organism>
<dbReference type="EMBL" id="CP133616">
    <property type="protein sequence ID" value="WMV29097.1"/>
    <property type="molecule type" value="Genomic_DNA"/>
</dbReference>
<feature type="domain" description="Tf2-1-like SH3-like" evidence="1">
    <location>
        <begin position="135"/>
        <end position="188"/>
    </location>
</feature>
<dbReference type="GO" id="GO:0003676">
    <property type="term" value="F:nucleic acid binding"/>
    <property type="evidence" value="ECO:0007669"/>
    <property type="project" value="InterPro"/>
</dbReference>
<dbReference type="AlphaFoldDB" id="A0AAF0QRX1"/>